<organism evidence="2 3">
    <name type="scientific">Emiliania huxleyi (strain CCMP1516)</name>
    <dbReference type="NCBI Taxonomy" id="280463"/>
    <lineage>
        <taxon>Eukaryota</taxon>
        <taxon>Haptista</taxon>
        <taxon>Haptophyta</taxon>
        <taxon>Prymnesiophyceae</taxon>
        <taxon>Isochrysidales</taxon>
        <taxon>Noelaerhabdaceae</taxon>
        <taxon>Emiliania</taxon>
    </lineage>
</organism>
<feature type="region of interest" description="Disordered" evidence="1">
    <location>
        <begin position="13"/>
        <end position="32"/>
    </location>
</feature>
<dbReference type="GeneID" id="17279965"/>
<dbReference type="EnsemblProtists" id="EOD34694">
    <property type="protein sequence ID" value="EOD34694"/>
    <property type="gene ID" value="EMIHUDRAFT_252815"/>
</dbReference>
<evidence type="ECO:0000313" key="3">
    <source>
        <dbReference type="Proteomes" id="UP000013827"/>
    </source>
</evidence>
<sequence length="128" mass="13818">MLPSGLSQNVEMRLSLAPSLQRTPRPPEPQVPLGQLLCTRLPPPLLPDEPLTTPVYVRAEGSLAPESAAALDAIFARLAVLAQRKRDGPSEQSARDTELARAESIFVVPTPVAEQQQRHSCNPSPPRG</sequence>
<dbReference type="RefSeq" id="XP_005787123.1">
    <property type="nucleotide sequence ID" value="XM_005787066.1"/>
</dbReference>
<dbReference type="Proteomes" id="UP000013827">
    <property type="component" value="Unassembled WGS sequence"/>
</dbReference>
<dbReference type="KEGG" id="ehx:EMIHUDRAFT_252815"/>
<evidence type="ECO:0000313" key="2">
    <source>
        <dbReference type="EnsemblProtists" id="EOD34694"/>
    </source>
</evidence>
<proteinExistence type="predicted"/>
<evidence type="ECO:0000256" key="1">
    <source>
        <dbReference type="SAM" id="MobiDB-lite"/>
    </source>
</evidence>
<keyword evidence="3" id="KW-1185">Reference proteome</keyword>
<feature type="compositionally biased region" description="Polar residues" evidence="1">
    <location>
        <begin position="113"/>
        <end position="122"/>
    </location>
</feature>
<dbReference type="AlphaFoldDB" id="A0A0D3KG09"/>
<reference evidence="2" key="2">
    <citation type="submission" date="2024-10" db="UniProtKB">
        <authorList>
            <consortium name="EnsemblProtists"/>
        </authorList>
    </citation>
    <scope>IDENTIFICATION</scope>
</reference>
<dbReference type="PaxDb" id="2903-EOD34694"/>
<protein>
    <submittedName>
        <fullName evidence="2">Uncharacterized protein</fullName>
    </submittedName>
</protein>
<reference evidence="3" key="1">
    <citation type="journal article" date="2013" name="Nature">
        <title>Pan genome of the phytoplankton Emiliania underpins its global distribution.</title>
        <authorList>
            <person name="Read B.A."/>
            <person name="Kegel J."/>
            <person name="Klute M.J."/>
            <person name="Kuo A."/>
            <person name="Lefebvre S.C."/>
            <person name="Maumus F."/>
            <person name="Mayer C."/>
            <person name="Miller J."/>
            <person name="Monier A."/>
            <person name="Salamov A."/>
            <person name="Young J."/>
            <person name="Aguilar M."/>
            <person name="Claverie J.M."/>
            <person name="Frickenhaus S."/>
            <person name="Gonzalez K."/>
            <person name="Herman E.K."/>
            <person name="Lin Y.C."/>
            <person name="Napier J."/>
            <person name="Ogata H."/>
            <person name="Sarno A.F."/>
            <person name="Shmutz J."/>
            <person name="Schroeder D."/>
            <person name="de Vargas C."/>
            <person name="Verret F."/>
            <person name="von Dassow P."/>
            <person name="Valentin K."/>
            <person name="Van de Peer Y."/>
            <person name="Wheeler G."/>
            <person name="Dacks J.B."/>
            <person name="Delwiche C.F."/>
            <person name="Dyhrman S.T."/>
            <person name="Glockner G."/>
            <person name="John U."/>
            <person name="Richards T."/>
            <person name="Worden A.Z."/>
            <person name="Zhang X."/>
            <person name="Grigoriev I.V."/>
            <person name="Allen A.E."/>
            <person name="Bidle K."/>
            <person name="Borodovsky M."/>
            <person name="Bowler C."/>
            <person name="Brownlee C."/>
            <person name="Cock J.M."/>
            <person name="Elias M."/>
            <person name="Gladyshev V.N."/>
            <person name="Groth M."/>
            <person name="Guda C."/>
            <person name="Hadaegh A."/>
            <person name="Iglesias-Rodriguez M.D."/>
            <person name="Jenkins J."/>
            <person name="Jones B.M."/>
            <person name="Lawson T."/>
            <person name="Leese F."/>
            <person name="Lindquist E."/>
            <person name="Lobanov A."/>
            <person name="Lomsadze A."/>
            <person name="Malik S.B."/>
            <person name="Marsh M.E."/>
            <person name="Mackinder L."/>
            <person name="Mock T."/>
            <person name="Mueller-Roeber B."/>
            <person name="Pagarete A."/>
            <person name="Parker M."/>
            <person name="Probert I."/>
            <person name="Quesneville H."/>
            <person name="Raines C."/>
            <person name="Rensing S.A."/>
            <person name="Riano-Pachon D.M."/>
            <person name="Richier S."/>
            <person name="Rokitta S."/>
            <person name="Shiraiwa Y."/>
            <person name="Soanes D.M."/>
            <person name="van der Giezen M."/>
            <person name="Wahlund T.M."/>
            <person name="Williams B."/>
            <person name="Wilson W."/>
            <person name="Wolfe G."/>
            <person name="Wurch L.L."/>
        </authorList>
    </citation>
    <scope>NUCLEOTIDE SEQUENCE</scope>
</reference>
<feature type="region of interest" description="Disordered" evidence="1">
    <location>
        <begin position="108"/>
        <end position="128"/>
    </location>
</feature>
<accession>A0A0D3KG09</accession>
<dbReference type="HOGENOM" id="CLU_2228260_0_0_1"/>
<name>A0A0D3KG09_EMIH1</name>